<dbReference type="AlphaFoldDB" id="A0A7S0MYM7"/>
<proteinExistence type="predicted"/>
<evidence type="ECO:0000313" key="2">
    <source>
        <dbReference type="EMBL" id="CAD8653093.1"/>
    </source>
</evidence>
<dbReference type="EMBL" id="HBEZ01050988">
    <property type="protein sequence ID" value="CAD8653093.1"/>
    <property type="molecule type" value="Transcribed_RNA"/>
</dbReference>
<protein>
    <submittedName>
        <fullName evidence="2">Uncharacterized protein</fullName>
    </submittedName>
</protein>
<organism evidence="2">
    <name type="scientific">Cryptomonas curvata</name>
    <dbReference type="NCBI Taxonomy" id="233186"/>
    <lineage>
        <taxon>Eukaryota</taxon>
        <taxon>Cryptophyceae</taxon>
        <taxon>Cryptomonadales</taxon>
        <taxon>Cryptomonadaceae</taxon>
        <taxon>Cryptomonas</taxon>
    </lineage>
</organism>
<sequence>MGGGWRGGGPPLTARVQWAGPARGAVACGGSVGGEVDVALLWAGAGAGGVWGCWRHMLPSYGDASGVDSADERGQHALPRLLQLRSKLHLDLDEDAEHGPQLLRLGPPEPPHLGAEACGEGVGAGAGLVGAPGSLLHVPLRHRPLPLSPAEGEYLGLALGLALHGEQRLRRHAPRLERLLHAPNQPAPHPTPSASVSPSACRAHTAPHTAP</sequence>
<reference evidence="2" key="1">
    <citation type="submission" date="2021-01" db="EMBL/GenBank/DDBJ databases">
        <authorList>
            <person name="Corre E."/>
            <person name="Pelletier E."/>
            <person name="Niang G."/>
            <person name="Scheremetjew M."/>
            <person name="Finn R."/>
            <person name="Kale V."/>
            <person name="Holt S."/>
            <person name="Cochrane G."/>
            <person name="Meng A."/>
            <person name="Brown T."/>
            <person name="Cohen L."/>
        </authorList>
    </citation>
    <scope>NUCLEOTIDE SEQUENCE</scope>
    <source>
        <strain evidence="2">CCAP979/52</strain>
    </source>
</reference>
<feature type="region of interest" description="Disordered" evidence="1">
    <location>
        <begin position="182"/>
        <end position="211"/>
    </location>
</feature>
<accession>A0A7S0MYM7</accession>
<evidence type="ECO:0000256" key="1">
    <source>
        <dbReference type="SAM" id="MobiDB-lite"/>
    </source>
</evidence>
<gene>
    <name evidence="2" type="ORF">CCUR1050_LOCUS27991</name>
</gene>
<name>A0A7S0MYM7_9CRYP</name>